<keyword evidence="4" id="KW-0378">Hydrolase</keyword>
<proteinExistence type="predicted"/>
<dbReference type="SUPFAM" id="SSF52096">
    <property type="entry name" value="ClpP/crotonase"/>
    <property type="match status" value="1"/>
</dbReference>
<sequence>MNQMRETPLLGQSIRDGVLTLTLGAGRAHALSLEMLCSLNDALDVAEKDDGIKVIVAYGPGSIFCAGHDLKEISRHRQDPDQGRAYLTQLIDQCSVVMTRLTKGSKPTLAMVEGIATAAGLQMVAACDLAFVSTQARFCLPGVHNGGFCSTPAVAVGRVLSRKHALEMAMSGATYDADWALDVGLVNRVVAPEALQELVHDFARTLAQRHAPAVSLGKQTFYEQIEHPLETAYEIAGAAMLDHFLDPTRIEIERQSWAKG</sequence>
<dbReference type="GO" id="GO:0006631">
    <property type="term" value="P:fatty acid metabolic process"/>
    <property type="evidence" value="ECO:0007669"/>
    <property type="project" value="UniProtKB-KW"/>
</dbReference>
<keyword evidence="5" id="KW-1185">Reference proteome</keyword>
<dbReference type="EC" id="3.8.1.7" evidence="4"/>
<reference evidence="5" key="1">
    <citation type="submission" date="2015-09" db="EMBL/GenBank/DDBJ databases">
        <authorList>
            <person name="Rodrigo-Torres Lidia"/>
            <person name="Arahal R.David."/>
        </authorList>
    </citation>
    <scope>NUCLEOTIDE SEQUENCE [LARGE SCALE GENOMIC DNA]</scope>
    <source>
        <strain evidence="5">CECT 7735</strain>
    </source>
</reference>
<dbReference type="InterPro" id="IPR052377">
    <property type="entry name" value="Mitochondrial_ECH-domain"/>
</dbReference>
<dbReference type="GO" id="GO:0016836">
    <property type="term" value="F:hydro-lyase activity"/>
    <property type="evidence" value="ECO:0007669"/>
    <property type="project" value="TreeGrafter"/>
</dbReference>
<dbReference type="PANTHER" id="PTHR43602:SF1">
    <property type="entry name" value="ENOYL-COA HYDRATASE DOMAIN-CONTAINING PROTEIN 3, MITOCHONDRIAL"/>
    <property type="match status" value="1"/>
</dbReference>
<protein>
    <submittedName>
        <fullName evidence="4">4-chlorobenzoyl coenzyme A dehalogenase-2</fullName>
        <ecNumber evidence="4">3.8.1.7</ecNumber>
    </submittedName>
</protein>
<accession>A0A0N7M9R0</accession>
<evidence type="ECO:0000256" key="3">
    <source>
        <dbReference type="ARBA" id="ARBA00023098"/>
    </source>
</evidence>
<keyword evidence="3" id="KW-0443">Lipid metabolism</keyword>
<dbReference type="InterPro" id="IPR029045">
    <property type="entry name" value="ClpP/crotonase-like_dom_sf"/>
</dbReference>
<dbReference type="RefSeq" id="WP_082645228.1">
    <property type="nucleotide sequence ID" value="NZ_CYTW01000002.1"/>
</dbReference>
<dbReference type="Gene3D" id="1.10.287.2460">
    <property type="match status" value="1"/>
</dbReference>
<organism evidence="4 5">
    <name type="scientific">Shimia thalassica</name>
    <dbReference type="NCBI Taxonomy" id="1715693"/>
    <lineage>
        <taxon>Bacteria</taxon>
        <taxon>Pseudomonadati</taxon>
        <taxon>Pseudomonadota</taxon>
        <taxon>Alphaproteobacteria</taxon>
        <taxon>Rhodobacterales</taxon>
        <taxon>Roseobacteraceae</taxon>
    </lineage>
</organism>
<keyword evidence="1" id="KW-0276">Fatty acid metabolism</keyword>
<dbReference type="STRING" id="1715693.PH7735_02574"/>
<dbReference type="InterPro" id="IPR001753">
    <property type="entry name" value="Enoyl-CoA_hydra/iso"/>
</dbReference>
<evidence type="ECO:0000256" key="1">
    <source>
        <dbReference type="ARBA" id="ARBA00022832"/>
    </source>
</evidence>
<dbReference type="Gene3D" id="3.90.226.10">
    <property type="entry name" value="2-enoyl-CoA Hydratase, Chain A, domain 1"/>
    <property type="match status" value="1"/>
</dbReference>
<keyword evidence="2" id="KW-0809">Transit peptide</keyword>
<dbReference type="Pfam" id="PF00378">
    <property type="entry name" value="ECH_1"/>
    <property type="match status" value="1"/>
</dbReference>
<dbReference type="CDD" id="cd06558">
    <property type="entry name" value="crotonase-like"/>
    <property type="match status" value="1"/>
</dbReference>
<dbReference type="PANTHER" id="PTHR43602">
    <property type="match status" value="1"/>
</dbReference>
<gene>
    <name evidence="4" type="primary">fcbB2</name>
    <name evidence="4" type="ORF">PH7735_02574</name>
</gene>
<dbReference type="GO" id="GO:0018787">
    <property type="term" value="F:4-chlorobenzoyl-CoA dehalogenase activity"/>
    <property type="evidence" value="ECO:0007669"/>
    <property type="project" value="UniProtKB-EC"/>
</dbReference>
<evidence type="ECO:0000313" key="4">
    <source>
        <dbReference type="EMBL" id="CUK02381.1"/>
    </source>
</evidence>
<evidence type="ECO:0000256" key="2">
    <source>
        <dbReference type="ARBA" id="ARBA00022946"/>
    </source>
</evidence>
<dbReference type="GeneID" id="83881589"/>
<name>A0A0N7M9R0_9RHOB</name>
<dbReference type="Proteomes" id="UP000051870">
    <property type="component" value="Unassembled WGS sequence"/>
</dbReference>
<dbReference type="AlphaFoldDB" id="A0A0N7M9R0"/>
<dbReference type="EMBL" id="CYTW01000002">
    <property type="protein sequence ID" value="CUK02381.1"/>
    <property type="molecule type" value="Genomic_DNA"/>
</dbReference>
<evidence type="ECO:0000313" key="5">
    <source>
        <dbReference type="Proteomes" id="UP000051870"/>
    </source>
</evidence>